<evidence type="ECO:0000313" key="3">
    <source>
        <dbReference type="Proteomes" id="UP000003688"/>
    </source>
</evidence>
<dbReference type="GO" id="GO:0047343">
    <property type="term" value="F:glucose-1-phosphate cytidylyltransferase activity"/>
    <property type="evidence" value="ECO:0007669"/>
    <property type="project" value="InterPro"/>
</dbReference>
<evidence type="ECO:0000259" key="1">
    <source>
        <dbReference type="Pfam" id="PF00483"/>
    </source>
</evidence>
<dbReference type="Gene3D" id="3.90.550.10">
    <property type="entry name" value="Spore Coat Polysaccharide Biosynthesis Protein SpsA, Chain A"/>
    <property type="match status" value="1"/>
</dbReference>
<comment type="caution">
    <text evidence="2">The sequence shown here is derived from an EMBL/GenBank/DDBJ whole genome shotgun (WGS) entry which is preliminary data.</text>
</comment>
<keyword evidence="2" id="KW-0548">Nucleotidyltransferase</keyword>
<dbReference type="InterPro" id="IPR046981">
    <property type="entry name" value="G1P_cyt_trans"/>
</dbReference>
<evidence type="ECO:0000313" key="2">
    <source>
        <dbReference type="EMBL" id="EEF60309.1"/>
    </source>
</evidence>
<feature type="domain" description="Nucleotidyl transferase" evidence="1">
    <location>
        <begin position="3"/>
        <end position="234"/>
    </location>
</feature>
<reference evidence="2 3" key="1">
    <citation type="journal article" date="2011" name="J. Bacteriol.">
        <title>Genome sequence of 'Pedosphaera parvula' Ellin514, an aerobic Verrucomicrobial isolate from pasture soil.</title>
        <authorList>
            <person name="Kant R."/>
            <person name="van Passel M.W."/>
            <person name="Sangwan P."/>
            <person name="Palva A."/>
            <person name="Lucas S."/>
            <person name="Copeland A."/>
            <person name="Lapidus A."/>
            <person name="Glavina Del Rio T."/>
            <person name="Dalin E."/>
            <person name="Tice H."/>
            <person name="Bruce D."/>
            <person name="Goodwin L."/>
            <person name="Pitluck S."/>
            <person name="Chertkov O."/>
            <person name="Larimer F.W."/>
            <person name="Land M.L."/>
            <person name="Hauser L."/>
            <person name="Brettin T.S."/>
            <person name="Detter J.C."/>
            <person name="Han S."/>
            <person name="de Vos W.M."/>
            <person name="Janssen P.H."/>
            <person name="Smidt H."/>
        </authorList>
    </citation>
    <scope>NUCLEOTIDE SEQUENCE [LARGE SCALE GENOMIC DNA]</scope>
    <source>
        <strain evidence="2 3">Ellin514</strain>
    </source>
</reference>
<dbReference type="PANTHER" id="PTHR47183:SF1">
    <property type="entry name" value="GLUCOSE-1-PHOSPHATE CYTIDYLYLTRANSFERASE"/>
    <property type="match status" value="1"/>
</dbReference>
<dbReference type="PANTHER" id="PTHR47183">
    <property type="entry name" value="GLUCOSE-1-PHOSPHATE CYTIDYLYLTRANSFERASE-RELATED"/>
    <property type="match status" value="1"/>
</dbReference>
<sequence>MQVVILCGGKGTRLREETEFRPKPMVPVGEHPILWHIMKTYAHYGHKEFILCLGYKGHVIKDYFLNYRYQSNDFTLKLGQDQQLAFHGTSGGEDDWVITMANTGEDTMTGGRVKRIEKYIKGDLIMLTYGDGVGNVDINALLEFHKQHGKLATLTGVRPPGRFGELMTDNSLITEFNEKPQTSGGRINGGFFVFSRDAFKYLSADAGSILEQEPLRKLAADRQLVCFPHDGFWQPMDTFREFEMLNQLWVRNQAPWKVW</sequence>
<dbReference type="AlphaFoldDB" id="B9XIP6"/>
<dbReference type="NCBIfam" id="TIGR02623">
    <property type="entry name" value="G1P_cyt_trans"/>
    <property type="match status" value="1"/>
</dbReference>
<accession>B9XIP6</accession>
<dbReference type="Pfam" id="PF00483">
    <property type="entry name" value="NTP_transferase"/>
    <property type="match status" value="1"/>
</dbReference>
<dbReference type="GO" id="GO:0009243">
    <property type="term" value="P:O antigen biosynthetic process"/>
    <property type="evidence" value="ECO:0007669"/>
    <property type="project" value="InterPro"/>
</dbReference>
<dbReference type="STRING" id="320771.Cflav_PD3005"/>
<organism evidence="2 3">
    <name type="scientific">Pedosphaera parvula (strain Ellin514)</name>
    <dbReference type="NCBI Taxonomy" id="320771"/>
    <lineage>
        <taxon>Bacteria</taxon>
        <taxon>Pseudomonadati</taxon>
        <taxon>Verrucomicrobiota</taxon>
        <taxon>Pedosphaerae</taxon>
        <taxon>Pedosphaerales</taxon>
        <taxon>Pedosphaeraceae</taxon>
        <taxon>Pedosphaera</taxon>
    </lineage>
</organism>
<dbReference type="InterPro" id="IPR013446">
    <property type="entry name" value="G1P_cyt_trans-like"/>
</dbReference>
<dbReference type="InterPro" id="IPR005835">
    <property type="entry name" value="NTP_transferase_dom"/>
</dbReference>
<dbReference type="SUPFAM" id="SSF53448">
    <property type="entry name" value="Nucleotide-diphospho-sugar transferases"/>
    <property type="match status" value="1"/>
</dbReference>
<keyword evidence="3" id="KW-1185">Reference proteome</keyword>
<dbReference type="InterPro" id="IPR029044">
    <property type="entry name" value="Nucleotide-diphossugar_trans"/>
</dbReference>
<dbReference type="CDD" id="cd02524">
    <property type="entry name" value="G1P_cytidylyltransferase"/>
    <property type="match status" value="1"/>
</dbReference>
<gene>
    <name evidence="2" type="ORF">Cflav_PD3005</name>
</gene>
<dbReference type="Proteomes" id="UP000003688">
    <property type="component" value="Unassembled WGS sequence"/>
</dbReference>
<protein>
    <submittedName>
        <fullName evidence="2">Glucose-1-phosphate cytidylyltransferase</fullName>
    </submittedName>
</protein>
<proteinExistence type="predicted"/>
<name>B9XIP6_PEDPL</name>
<dbReference type="OrthoDB" id="9801899at2"/>
<dbReference type="EMBL" id="ABOX02000018">
    <property type="protein sequence ID" value="EEF60309.1"/>
    <property type="molecule type" value="Genomic_DNA"/>
</dbReference>
<dbReference type="RefSeq" id="WP_007415689.1">
    <property type="nucleotide sequence ID" value="NZ_ABOX02000018.1"/>
</dbReference>
<keyword evidence="2" id="KW-0808">Transferase</keyword>